<organism evidence="2 3">
    <name type="scientific">Plutella xylostella</name>
    <name type="common">Diamondback moth</name>
    <name type="synonym">Plutella maculipennis</name>
    <dbReference type="NCBI Taxonomy" id="51655"/>
    <lineage>
        <taxon>Eukaryota</taxon>
        <taxon>Metazoa</taxon>
        <taxon>Ecdysozoa</taxon>
        <taxon>Arthropoda</taxon>
        <taxon>Hexapoda</taxon>
        <taxon>Insecta</taxon>
        <taxon>Pterygota</taxon>
        <taxon>Neoptera</taxon>
        <taxon>Endopterygota</taxon>
        <taxon>Lepidoptera</taxon>
        <taxon>Glossata</taxon>
        <taxon>Ditrysia</taxon>
        <taxon>Yponomeutoidea</taxon>
        <taxon>Plutellidae</taxon>
        <taxon>Plutella</taxon>
    </lineage>
</organism>
<comment type="caution">
    <text evidence="2">The sequence shown here is derived from an EMBL/GenBank/DDBJ whole genome shotgun (WGS) entry which is preliminary data.</text>
</comment>
<feature type="chain" id="PRO_5045356079" evidence="1">
    <location>
        <begin position="28"/>
        <end position="79"/>
    </location>
</feature>
<name>A0ABQ7QEL1_PLUXY</name>
<protein>
    <submittedName>
        <fullName evidence="2">Uncharacterized protein</fullName>
    </submittedName>
</protein>
<gene>
    <name evidence="2" type="ORF">JYU34_012183</name>
</gene>
<evidence type="ECO:0000313" key="2">
    <source>
        <dbReference type="EMBL" id="KAG7303647.1"/>
    </source>
</evidence>
<reference evidence="2 3" key="1">
    <citation type="submission" date="2021-06" db="EMBL/GenBank/DDBJ databases">
        <title>A haploid diamondback moth (Plutella xylostella L.) genome assembly resolves 31 chromosomes and identifies a diamide resistance mutation.</title>
        <authorList>
            <person name="Ward C.M."/>
            <person name="Perry K.D."/>
            <person name="Baker G."/>
            <person name="Powis K."/>
            <person name="Heckel D.G."/>
            <person name="Baxter S.W."/>
        </authorList>
    </citation>
    <scope>NUCLEOTIDE SEQUENCE [LARGE SCALE GENOMIC DNA]</scope>
    <source>
        <strain evidence="2 3">LV</strain>
        <tissue evidence="2">Single pupa</tissue>
    </source>
</reference>
<dbReference type="Proteomes" id="UP000823941">
    <property type="component" value="Chromosome 16"/>
</dbReference>
<keyword evidence="3" id="KW-1185">Reference proteome</keyword>
<dbReference type="EMBL" id="JAHIBW010000016">
    <property type="protein sequence ID" value="KAG7303647.1"/>
    <property type="molecule type" value="Genomic_DNA"/>
</dbReference>
<feature type="signal peptide" evidence="1">
    <location>
        <begin position="1"/>
        <end position="27"/>
    </location>
</feature>
<sequence>MKAIISIFLRERIYATLLLAHACVLSAKPTALPFGAGIFAYRGGGGGAISVSDSWFDARPGLFASVIDKEPVRMRHSSA</sequence>
<evidence type="ECO:0000256" key="1">
    <source>
        <dbReference type="SAM" id="SignalP"/>
    </source>
</evidence>
<evidence type="ECO:0000313" key="3">
    <source>
        <dbReference type="Proteomes" id="UP000823941"/>
    </source>
</evidence>
<keyword evidence="1" id="KW-0732">Signal</keyword>
<proteinExistence type="predicted"/>
<accession>A0ABQ7QEL1</accession>